<keyword evidence="3 4" id="KW-0732">Signal</keyword>
<dbReference type="SMART" id="SM00079">
    <property type="entry name" value="PBPe"/>
    <property type="match status" value="1"/>
</dbReference>
<evidence type="ECO:0000256" key="2">
    <source>
        <dbReference type="ARBA" id="ARBA00022448"/>
    </source>
</evidence>
<dbReference type="GO" id="GO:0005576">
    <property type="term" value="C:extracellular region"/>
    <property type="evidence" value="ECO:0007669"/>
    <property type="project" value="TreeGrafter"/>
</dbReference>
<dbReference type="GO" id="GO:0006865">
    <property type="term" value="P:amino acid transport"/>
    <property type="evidence" value="ECO:0007669"/>
    <property type="project" value="TreeGrafter"/>
</dbReference>
<sequence>MKHQHRNMAWGLALLCCATAASAQGVLERIAGGGKLVIAHRESSVPFSYVDGGKPMGYAVDLCLRLAEVVRKKTGMRDMAVEFLQVTPANRIAMVEQGKADMECGSTTNNAERREKVAFTVPHFITGARLLVRASSNVDRVEDLAGKKLVSTKGTTPLKAAEQANRERLMGITLLEAPDHARAVEMVEKGEADAFVMDDVLLYGLAANRPDPKALKVVGRFMTTEPLAIMLPKNDPGFKKLVDEEMRRLITSREIYAIYDKWFARPIPPKGMALNLPVSYLLRDFWKYPTDQVPSKAIALHNDVSHGIRPAGMTGAANL</sequence>
<comment type="similarity">
    <text evidence="1">Belongs to the bacterial solute-binding protein 3 family.</text>
</comment>
<dbReference type="CDD" id="cd13688">
    <property type="entry name" value="PBP2_GltI_DEBP"/>
    <property type="match status" value="1"/>
</dbReference>
<evidence type="ECO:0000256" key="1">
    <source>
        <dbReference type="ARBA" id="ARBA00010333"/>
    </source>
</evidence>
<dbReference type="InterPro" id="IPR001638">
    <property type="entry name" value="Solute-binding_3/MltF_N"/>
</dbReference>
<dbReference type="Gene3D" id="3.40.190.10">
    <property type="entry name" value="Periplasmic binding protein-like II"/>
    <property type="match status" value="2"/>
</dbReference>
<dbReference type="GO" id="GO:0030288">
    <property type="term" value="C:outer membrane-bounded periplasmic space"/>
    <property type="evidence" value="ECO:0007669"/>
    <property type="project" value="TreeGrafter"/>
</dbReference>
<accession>A0A7H0HBK3</accession>
<proteinExistence type="inferred from homology"/>
<dbReference type="PANTHER" id="PTHR30085:SF2">
    <property type="entry name" value="GLUTAMATE_ASPARTATE IMPORT SOLUTE-BINDING PROTEIN"/>
    <property type="match status" value="1"/>
</dbReference>
<gene>
    <name evidence="7" type="ORF">H9L24_12395</name>
</gene>
<evidence type="ECO:0000313" key="7">
    <source>
        <dbReference type="EMBL" id="QNP57919.1"/>
    </source>
</evidence>
<feature type="domain" description="Solute-binding protein family 3/N-terminal" evidence="5">
    <location>
        <begin position="35"/>
        <end position="266"/>
    </location>
</feature>
<dbReference type="AlphaFoldDB" id="A0A7H0HBK3"/>
<organism evidence="7 8">
    <name type="scientific">Paenacidovorax monticola</name>
    <dbReference type="NCBI Taxonomy" id="1926868"/>
    <lineage>
        <taxon>Bacteria</taxon>
        <taxon>Pseudomonadati</taxon>
        <taxon>Pseudomonadota</taxon>
        <taxon>Betaproteobacteria</taxon>
        <taxon>Burkholderiales</taxon>
        <taxon>Comamonadaceae</taxon>
        <taxon>Paenacidovorax</taxon>
    </lineage>
</organism>
<dbReference type="GO" id="GO:0015276">
    <property type="term" value="F:ligand-gated monoatomic ion channel activity"/>
    <property type="evidence" value="ECO:0007669"/>
    <property type="project" value="InterPro"/>
</dbReference>
<evidence type="ECO:0000313" key="8">
    <source>
        <dbReference type="Proteomes" id="UP000516057"/>
    </source>
</evidence>
<dbReference type="Pfam" id="PF00497">
    <property type="entry name" value="SBP_bac_3"/>
    <property type="match status" value="1"/>
</dbReference>
<dbReference type="InterPro" id="IPR001320">
    <property type="entry name" value="Iontro_rcpt_C"/>
</dbReference>
<name>A0A7H0HBK3_9BURK</name>
<evidence type="ECO:0000259" key="5">
    <source>
        <dbReference type="SMART" id="SM00062"/>
    </source>
</evidence>
<dbReference type="KEGG" id="amon:H9L24_12395"/>
<dbReference type="SMART" id="SM00062">
    <property type="entry name" value="PBPb"/>
    <property type="match status" value="1"/>
</dbReference>
<protein>
    <submittedName>
        <fullName evidence="7">Amino acid ABC transporter substrate-binding protein</fullName>
    </submittedName>
</protein>
<dbReference type="Proteomes" id="UP000516057">
    <property type="component" value="Chromosome"/>
</dbReference>
<evidence type="ECO:0000256" key="3">
    <source>
        <dbReference type="ARBA" id="ARBA00022729"/>
    </source>
</evidence>
<reference evidence="7 8" key="1">
    <citation type="submission" date="2020-08" db="EMBL/GenBank/DDBJ databases">
        <title>Genome sequence of Acidovorax monticola KACC 19171T.</title>
        <authorList>
            <person name="Hyun D.-W."/>
            <person name="Bae J.-W."/>
        </authorList>
    </citation>
    <scope>NUCLEOTIDE SEQUENCE [LARGE SCALE GENOMIC DNA]</scope>
    <source>
        <strain evidence="7 8">KACC 19171</strain>
    </source>
</reference>
<dbReference type="EMBL" id="CP060790">
    <property type="protein sequence ID" value="QNP57919.1"/>
    <property type="molecule type" value="Genomic_DNA"/>
</dbReference>
<evidence type="ECO:0000259" key="6">
    <source>
        <dbReference type="SMART" id="SM00079"/>
    </source>
</evidence>
<feature type="domain" description="Ionotropic glutamate receptor C-terminal" evidence="6">
    <location>
        <begin position="35"/>
        <end position="265"/>
    </location>
</feature>
<dbReference type="SUPFAM" id="SSF53850">
    <property type="entry name" value="Periplasmic binding protein-like II"/>
    <property type="match status" value="1"/>
</dbReference>
<keyword evidence="8" id="KW-1185">Reference proteome</keyword>
<feature type="chain" id="PRO_5028983075" evidence="4">
    <location>
        <begin position="24"/>
        <end position="319"/>
    </location>
</feature>
<dbReference type="GO" id="GO:0016020">
    <property type="term" value="C:membrane"/>
    <property type="evidence" value="ECO:0007669"/>
    <property type="project" value="InterPro"/>
</dbReference>
<evidence type="ECO:0000256" key="4">
    <source>
        <dbReference type="SAM" id="SignalP"/>
    </source>
</evidence>
<dbReference type="RefSeq" id="WP_187734919.1">
    <property type="nucleotide sequence ID" value="NZ_CP060790.1"/>
</dbReference>
<dbReference type="PANTHER" id="PTHR30085">
    <property type="entry name" value="AMINO ACID ABC TRANSPORTER PERMEASE"/>
    <property type="match status" value="1"/>
</dbReference>
<keyword evidence="2" id="KW-0813">Transport</keyword>
<feature type="signal peptide" evidence="4">
    <location>
        <begin position="1"/>
        <end position="23"/>
    </location>
</feature>
<dbReference type="InterPro" id="IPR051455">
    <property type="entry name" value="Bact_solute-bind_prot3"/>
</dbReference>